<dbReference type="PROSITE" id="PS50213">
    <property type="entry name" value="FAS1"/>
    <property type="match status" value="1"/>
</dbReference>
<dbReference type="Proteomes" id="UP000003598">
    <property type="component" value="Unassembled WGS sequence"/>
</dbReference>
<feature type="signal peptide" evidence="1">
    <location>
        <begin position="1"/>
        <end position="29"/>
    </location>
</feature>
<dbReference type="Pfam" id="PF02469">
    <property type="entry name" value="Fasciclin"/>
    <property type="match status" value="1"/>
</dbReference>
<dbReference type="EMBL" id="AFFY01000022">
    <property type="protein sequence ID" value="EHH00587.1"/>
    <property type="molecule type" value="Genomic_DNA"/>
</dbReference>
<dbReference type="SMART" id="SM00554">
    <property type="entry name" value="FAS1"/>
    <property type="match status" value="1"/>
</dbReference>
<evidence type="ECO:0000259" key="2">
    <source>
        <dbReference type="PROSITE" id="PS50213"/>
    </source>
</evidence>
<dbReference type="PANTHER" id="PTHR10900">
    <property type="entry name" value="PERIOSTIN-RELATED"/>
    <property type="match status" value="1"/>
</dbReference>
<accession>G5SR34</accession>
<sequence>MFFLIIRFYMKIKNVVAYCLLACMFCCFPGCQDSDDVGENYTTFTGETISDFLQNNADYSDFAEALKTAGAFSLLESYGSYTCFVPNNTAMEAYAKEQGYGSFEHFLDSVEAVKEMVFYHLIDGEANEVGNYETAGFTSGAIDTKNMLGRYLYTSIAPDGTSWMINNSARIVSGDHIKVNGVVHIVDKALAGNTDLLADYIETEGHFKLYGEALHATGLRNSLTLLDDETYVPATTKPSDDPYASGAEFPKTKNYRYTALLETDSVLALNGIRTLDDMREYAKRFYPDGKDLPDTDEGSSLYRFVAYHLLPVMLASNQIVNTRDYVVTHTWMDADWLRENYRDGSFWLEQYLVPLAEQSIITVQAFKWGDQDAQKPVFNDERNCYDAQYTNMAEELDDVVTLDMAHSNLDCQNGVIHALTGMLVYDEDKVGRIMRGKRIRMDFTIFTPELRNNDIISKKDYYVPQGYCKNFHFEESSTVFAKYIGSNMHSFFLGDYLEIWGMFDASITVGPVPAGSYEVRIGYRVDAATRGITQFYLDDEPCGIPIDMRLKGTDAGIGWEQVWQFTQDNPGAWWDYDSKEDDPYGYENDKSMHNRGFMKGPDSFASTELMMGQSGGIKGSTRNDPFELRKVLGIFSWTEMSTHEFRFVQMLNGNCHLDYIEFMPTNLIESEDTH</sequence>
<organism evidence="3 4">
    <name type="scientific">Paraprevotella clara YIT 11840</name>
    <dbReference type="NCBI Taxonomy" id="762968"/>
    <lineage>
        <taxon>Bacteria</taxon>
        <taxon>Pseudomonadati</taxon>
        <taxon>Bacteroidota</taxon>
        <taxon>Bacteroidia</taxon>
        <taxon>Bacteroidales</taxon>
        <taxon>Prevotellaceae</taxon>
        <taxon>Paraprevotella</taxon>
    </lineage>
</organism>
<protein>
    <submittedName>
        <fullName evidence="3">Fasciclin domain protein</fullName>
    </submittedName>
</protein>
<dbReference type="OrthoDB" id="1119934at2"/>
<feature type="chain" id="PRO_5003484179" evidence="1">
    <location>
        <begin position="30"/>
        <end position="674"/>
    </location>
</feature>
<name>G5SR34_9BACT</name>
<keyword evidence="1" id="KW-0732">Signal</keyword>
<dbReference type="PANTHER" id="PTHR10900:SF77">
    <property type="entry name" value="FI19380P1"/>
    <property type="match status" value="1"/>
</dbReference>
<evidence type="ECO:0000313" key="4">
    <source>
        <dbReference type="Proteomes" id="UP000003598"/>
    </source>
</evidence>
<dbReference type="SUPFAM" id="SSF82153">
    <property type="entry name" value="FAS1 domain"/>
    <property type="match status" value="1"/>
</dbReference>
<gene>
    <name evidence="3" type="ORF">HMPREF9441_01824</name>
</gene>
<reference evidence="3 4" key="1">
    <citation type="submission" date="2011-03" db="EMBL/GenBank/DDBJ databases">
        <authorList>
            <person name="Weinstock G."/>
            <person name="Sodergren E."/>
            <person name="Clifton S."/>
            <person name="Fulton L."/>
            <person name="Fulton B."/>
            <person name="Courtney L."/>
            <person name="Fronick C."/>
            <person name="Harrison M."/>
            <person name="Strong C."/>
            <person name="Farmer C."/>
            <person name="Delahaunty K."/>
            <person name="Markovic C."/>
            <person name="Hall O."/>
            <person name="Minx P."/>
            <person name="Tomlinson C."/>
            <person name="Mitreva M."/>
            <person name="Hou S."/>
            <person name="Chen J."/>
            <person name="Wollam A."/>
            <person name="Pepin K.H."/>
            <person name="Johnson M."/>
            <person name="Bhonagiri V."/>
            <person name="Zhang X."/>
            <person name="Suruliraj S."/>
            <person name="Warren W."/>
            <person name="Chinwalla A."/>
            <person name="Mardis E.R."/>
            <person name="Wilson R.K."/>
        </authorList>
    </citation>
    <scope>NUCLEOTIDE SEQUENCE [LARGE SCALE GENOMIC DNA]</scope>
    <source>
        <strain evidence="3 4">YIT 11840</strain>
    </source>
</reference>
<evidence type="ECO:0000256" key="1">
    <source>
        <dbReference type="SAM" id="SignalP"/>
    </source>
</evidence>
<dbReference type="PATRIC" id="fig|762968.3.peg.1629"/>
<dbReference type="InterPro" id="IPR000782">
    <property type="entry name" value="FAS1_domain"/>
</dbReference>
<dbReference type="Gene3D" id="2.30.180.10">
    <property type="entry name" value="FAS1 domain"/>
    <property type="match status" value="1"/>
</dbReference>
<dbReference type="STRING" id="762968.HMPREF9441_01824"/>
<dbReference type="HOGENOM" id="CLU_025495_0_0_10"/>
<proteinExistence type="predicted"/>
<comment type="caution">
    <text evidence="3">The sequence shown here is derived from an EMBL/GenBank/DDBJ whole genome shotgun (WGS) entry which is preliminary data.</text>
</comment>
<evidence type="ECO:0000313" key="3">
    <source>
        <dbReference type="EMBL" id="EHH00587.1"/>
    </source>
</evidence>
<keyword evidence="4" id="KW-1185">Reference proteome</keyword>
<dbReference type="InterPro" id="IPR050904">
    <property type="entry name" value="Adhesion/Biosynth-related"/>
</dbReference>
<feature type="domain" description="FAS1" evidence="2">
    <location>
        <begin position="46"/>
        <end position="190"/>
    </location>
</feature>
<dbReference type="eggNOG" id="COG2335">
    <property type="taxonomic scope" value="Bacteria"/>
</dbReference>
<dbReference type="InterPro" id="IPR036378">
    <property type="entry name" value="FAS1_dom_sf"/>
</dbReference>
<dbReference type="AlphaFoldDB" id="G5SR34"/>